<protein>
    <submittedName>
        <fullName evidence="1">Uncharacterized protein</fullName>
    </submittedName>
</protein>
<gene>
    <name evidence="1" type="ORF">C9374_008137</name>
</gene>
<dbReference type="Proteomes" id="UP000816034">
    <property type="component" value="Unassembled WGS sequence"/>
</dbReference>
<evidence type="ECO:0000313" key="2">
    <source>
        <dbReference type="Proteomes" id="UP000816034"/>
    </source>
</evidence>
<dbReference type="AlphaFoldDB" id="A0AA88GH88"/>
<dbReference type="RefSeq" id="XP_044545760.1">
    <property type="nucleotide sequence ID" value="XM_044698180.1"/>
</dbReference>
<evidence type="ECO:0000313" key="1">
    <source>
        <dbReference type="EMBL" id="KAG2378498.1"/>
    </source>
</evidence>
<reference evidence="1 2" key="1">
    <citation type="journal article" date="2018" name="BMC Genomics">
        <title>The genome of Naegleria lovaniensis, the basis for a comparative approach to unravel pathogenicity factors of the human pathogenic amoeba N. fowleri.</title>
        <authorList>
            <person name="Liechti N."/>
            <person name="Schurch N."/>
            <person name="Bruggmann R."/>
            <person name="Wittwer M."/>
        </authorList>
    </citation>
    <scope>NUCLEOTIDE SEQUENCE [LARGE SCALE GENOMIC DNA]</scope>
    <source>
        <strain evidence="1 2">ATCC 30569</strain>
    </source>
</reference>
<accession>A0AA88GH88</accession>
<name>A0AA88GH88_NAELO</name>
<dbReference type="EMBL" id="PYSW02000032">
    <property type="protein sequence ID" value="KAG2378498.1"/>
    <property type="molecule type" value="Genomic_DNA"/>
</dbReference>
<organism evidence="1 2">
    <name type="scientific">Naegleria lovaniensis</name>
    <name type="common">Amoeba</name>
    <dbReference type="NCBI Taxonomy" id="51637"/>
    <lineage>
        <taxon>Eukaryota</taxon>
        <taxon>Discoba</taxon>
        <taxon>Heterolobosea</taxon>
        <taxon>Tetramitia</taxon>
        <taxon>Eutetramitia</taxon>
        <taxon>Vahlkampfiidae</taxon>
        <taxon>Naegleria</taxon>
    </lineage>
</organism>
<keyword evidence="2" id="KW-1185">Reference proteome</keyword>
<proteinExistence type="predicted"/>
<dbReference type="GeneID" id="68100591"/>
<comment type="caution">
    <text evidence="1">The sequence shown here is derived from an EMBL/GenBank/DDBJ whole genome shotgun (WGS) entry which is preliminary data.</text>
</comment>
<sequence>MFTPFDCVQIDLTQVNNILIPIPDIRHLHRNLVNQLLSPKRLNITGVHPCCFFDITQLQNSYSIANFQDKQNQGRADFSISEKLLSELRKNEDAIRLVHMLDAIRDIVESIRNTELSHFERPRRVVSGGFFILLQYNNTTLQLLTKSHF</sequence>